<accession>A0A0M0K0H7</accession>
<dbReference type="GO" id="GO:0016192">
    <property type="term" value="P:vesicle-mediated transport"/>
    <property type="evidence" value="ECO:0007669"/>
    <property type="project" value="InterPro"/>
</dbReference>
<dbReference type="EMBL" id="JWZX01001853">
    <property type="protein sequence ID" value="KOO32082.1"/>
    <property type="molecule type" value="Genomic_DNA"/>
</dbReference>
<dbReference type="GO" id="GO:0035658">
    <property type="term" value="C:Mon1-Ccz1 complex"/>
    <property type="evidence" value="ECO:0007669"/>
    <property type="project" value="InterPro"/>
</dbReference>
<organism evidence="3 4">
    <name type="scientific">Chrysochromulina tobinii</name>
    <dbReference type="NCBI Taxonomy" id="1460289"/>
    <lineage>
        <taxon>Eukaryota</taxon>
        <taxon>Haptista</taxon>
        <taxon>Haptophyta</taxon>
        <taxon>Prymnesiophyceae</taxon>
        <taxon>Prymnesiales</taxon>
        <taxon>Chrysochromulinaceae</taxon>
        <taxon>Chrysochromulina</taxon>
    </lineage>
</organism>
<evidence type="ECO:0000313" key="4">
    <source>
        <dbReference type="Proteomes" id="UP000037460"/>
    </source>
</evidence>
<dbReference type="Pfam" id="PF19031">
    <property type="entry name" value="Intu_longin_1"/>
    <property type="match status" value="1"/>
</dbReference>
<dbReference type="InterPro" id="IPR013176">
    <property type="entry name" value="Ccz1"/>
</dbReference>
<dbReference type="PANTHER" id="PTHR13056:SF0">
    <property type="entry name" value="VACUOLAR FUSION PROTEIN CCZ1 HOMOLOG-RELATED"/>
    <property type="match status" value="1"/>
</dbReference>
<evidence type="ECO:0000259" key="2">
    <source>
        <dbReference type="Pfam" id="PF19031"/>
    </source>
</evidence>
<name>A0A0M0K0H7_9EUKA</name>
<evidence type="ECO:0000313" key="3">
    <source>
        <dbReference type="EMBL" id="KOO32082.1"/>
    </source>
</evidence>
<dbReference type="PANTHER" id="PTHR13056">
    <property type="entry name" value="VACUOLAR FUSION PROTEIN CCZ1 HOMOLOG-RELATED"/>
    <property type="match status" value="1"/>
</dbReference>
<dbReference type="AlphaFoldDB" id="A0A0M0K0H7"/>
<dbReference type="OrthoDB" id="240546at2759"/>
<comment type="similarity">
    <text evidence="1">Belongs to the CCZ1 family.</text>
</comment>
<dbReference type="Proteomes" id="UP000037460">
    <property type="component" value="Unassembled WGS sequence"/>
</dbReference>
<proteinExistence type="inferred from homology"/>
<dbReference type="InterPro" id="IPR043987">
    <property type="entry name" value="CCZ1/INTU/HSP4_longin_1"/>
</dbReference>
<reference evidence="4" key="1">
    <citation type="journal article" date="2015" name="PLoS Genet.">
        <title>Genome Sequence and Transcriptome Analyses of Chrysochromulina tobin: Metabolic Tools for Enhanced Algal Fitness in the Prominent Order Prymnesiales (Haptophyceae).</title>
        <authorList>
            <person name="Hovde B.T."/>
            <person name="Deodato C.R."/>
            <person name="Hunsperger H.M."/>
            <person name="Ryken S.A."/>
            <person name="Yost W."/>
            <person name="Jha R.K."/>
            <person name="Patterson J."/>
            <person name="Monnat R.J. Jr."/>
            <person name="Barlow S.B."/>
            <person name="Starkenburg S.R."/>
            <person name="Cattolico R.A."/>
        </authorList>
    </citation>
    <scope>NUCLEOTIDE SEQUENCE</scope>
    <source>
        <strain evidence="4">CCMP291</strain>
    </source>
</reference>
<keyword evidence="4" id="KW-1185">Reference proteome</keyword>
<gene>
    <name evidence="3" type="ORF">Ctob_010072</name>
</gene>
<protein>
    <submittedName>
        <fullName evidence="3">Vacuolar fusion protein ccz1-like protein</fullName>
    </submittedName>
</protein>
<comment type="caution">
    <text evidence="3">The sequence shown here is derived from an EMBL/GenBank/DDBJ whole genome shotgun (WGS) entry which is preliminary data.</text>
</comment>
<feature type="domain" description="CCZ1/INTU/HSP4 first Longin" evidence="2">
    <location>
        <begin position="3"/>
        <end position="136"/>
    </location>
</feature>
<evidence type="ECO:0000256" key="1">
    <source>
        <dbReference type="ARBA" id="ARBA00005352"/>
    </source>
</evidence>
<sequence length="400" mass="44206">MQLVIFDPRLGSEETAERKLLFYHPASTPLDQRVKTVGLAEAVTNLLSSFTAHDPEALHTQHGRQIFLQPEPNLWLVLLAPNQASPAVKPTAADASAKDKDSADLETLPAAEEALQDGTLMALLRRVYATLRMTCGPLSAIAEERGVDELRTLLGHVLPLLLKLVLSVVLEDPSRPDLLDMVEGMCFLPVDRRLYLRVHYLTNVLRSRHPCIQHVMVMHAEHLVWSSLTQAATQLQQAVVTMLVDESAPQWQQPVWYQQLAALLVPELQPLAPLLAETQQRMTQLEEPYRFVYFNRHNLALKSSMRAAKAGAQRMGLGAEVKLLLDRVHTDVAGGGLSGGGRLKEVVLHAGPAGWIVGRGGGSRGLYVVLDGREYAWSEVLQEVQALMQSHFSNIFLDGT</sequence>